<proteinExistence type="predicted"/>
<reference evidence="2" key="1">
    <citation type="journal article" date="2025" name="Aquaculture">
        <title>Assessment of the bioflocculant production and safety properties of Metabacillus hrfriensis sp. nov. based on phenotypic and whole-genome sequencing analysis.</title>
        <authorList>
            <person name="Zhang R."/>
            <person name="Zhao Z."/>
            <person name="Luo L."/>
            <person name="Wang S."/>
            <person name="Guo K."/>
            <person name="Xu W."/>
        </authorList>
    </citation>
    <scope>NUCLEOTIDE SEQUENCE [LARGE SCALE GENOMIC DNA]</scope>
    <source>
        <strain evidence="2">CT-WN-B3</strain>
    </source>
</reference>
<protein>
    <submittedName>
        <fullName evidence="1">FAD dependent oxidoreductase</fullName>
    </submittedName>
</protein>
<organism evidence="1 2">
    <name type="scientific">Metabacillus hrfriensis</name>
    <dbReference type="NCBI Taxonomy" id="3048891"/>
    <lineage>
        <taxon>Bacteria</taxon>
        <taxon>Bacillati</taxon>
        <taxon>Bacillota</taxon>
        <taxon>Bacilli</taxon>
        <taxon>Bacillales</taxon>
        <taxon>Bacillaceae</taxon>
        <taxon>Metabacillus</taxon>
    </lineage>
</organism>
<accession>A0ACD4RDE2</accession>
<dbReference type="EMBL" id="CP126116">
    <property type="protein sequence ID" value="WHZ58511.1"/>
    <property type="molecule type" value="Genomic_DNA"/>
</dbReference>
<evidence type="ECO:0000313" key="2">
    <source>
        <dbReference type="Proteomes" id="UP001226091"/>
    </source>
</evidence>
<keyword evidence="2" id="KW-1185">Reference proteome</keyword>
<gene>
    <name evidence="1" type="ORF">QLQ22_03970</name>
</gene>
<dbReference type="Proteomes" id="UP001226091">
    <property type="component" value="Chromosome"/>
</dbReference>
<name>A0ACD4RDE2_9BACI</name>
<evidence type="ECO:0000313" key="1">
    <source>
        <dbReference type="EMBL" id="WHZ58511.1"/>
    </source>
</evidence>
<sequence length="520" mass="58648">MIKTGETLKKGKWERAIVIGGGMAGLLSSRVLSDYYAEVLIIEKDDLPVKPDIRAGTPQAFHPHRFTPRGKMIMERFFTGFNDELLTCGAPSTQNKMIHQTNQYGSLVMPNTENDATFSRALLEWVCRQRVKGISNVQFLTKVDVIGLLMTSDQTVVTGVHVREREQLDQQKTLMADLVIDTSGRSSKLGKWLQHLGFDVPNPDILKVSLGYSTRHYKIPSHLSVKWDVIRIAGDPSNKTLTGVFSIIENNIAETVLYSLGGHYPTTNAAEYEREVAQLADPLIAEVLQELEPITAPRGYRVNELVRHHFEEMERWPSGLLVLGDAYCNFDPIFGQGITMAAIEAEMLESCLREQRNHPLPYFERNILQKVNEIVEPAWWLNCAADLPWQGVTYAGKPLKGIEFAQKYFALYIKHATAKRNFERYGLYWAVNTLLLPLNKIINSQMLAAILASEETSSESKELHSELSMASGQTLDEQLFQIIPTFPSTAYEYLNANNNEMNLGVKHHCTFKRRTAAANS</sequence>